<reference evidence="2" key="2">
    <citation type="submission" date="2021-04" db="EMBL/GenBank/DDBJ databases">
        <authorList>
            <person name="Gilroy R."/>
        </authorList>
    </citation>
    <scope>NUCLEOTIDE SEQUENCE</scope>
    <source>
        <strain evidence="2">CHK183-1962</strain>
    </source>
</reference>
<feature type="transmembrane region" description="Helical" evidence="1">
    <location>
        <begin position="113"/>
        <end position="136"/>
    </location>
</feature>
<comment type="caution">
    <text evidence="2">The sequence shown here is derived from an EMBL/GenBank/DDBJ whole genome shotgun (WGS) entry which is preliminary data.</text>
</comment>
<gene>
    <name evidence="2" type="ORF">H9734_04225</name>
</gene>
<name>A0A9D1XC55_9FIRM</name>
<dbReference type="Pfam" id="PF12679">
    <property type="entry name" value="ABC2_membrane_2"/>
    <property type="match status" value="1"/>
</dbReference>
<feature type="transmembrane region" description="Helical" evidence="1">
    <location>
        <begin position="260"/>
        <end position="279"/>
    </location>
</feature>
<dbReference type="AlphaFoldDB" id="A0A9D1XC55"/>
<sequence length="288" mass="31936">MNWNPVFEKEVKRNTRSIRISWIVFGCNLMLGAIALVCFFGESSIYGYMTPLSYTMPMRCYMMMAYLLFFLLLLSVPVIAGASISLEREKRTLDLLLTTHLNPWKIIVGKLEASLSIIFVIAFSAMPALSLITVFGGVGLTDLLMLVLILLVSGVFIGSIGIFCSVVFRRTTVATLMSYLLVMVFVVGTIAVVALDYYFQYLQRQGLETPDVGAAVYLFLLNPFLTFFGLLSHQLGSGREMTLLCSLFGDYEGNWLVRNMIPASVALQLLLAVGFLIAAGKKLNPLNK</sequence>
<feature type="transmembrane region" description="Helical" evidence="1">
    <location>
        <begin position="143"/>
        <end position="168"/>
    </location>
</feature>
<dbReference type="GO" id="GO:0016020">
    <property type="term" value="C:membrane"/>
    <property type="evidence" value="ECO:0007669"/>
    <property type="project" value="UniProtKB-SubCell"/>
</dbReference>
<dbReference type="PANTHER" id="PTHR43471">
    <property type="entry name" value="ABC TRANSPORTER PERMEASE"/>
    <property type="match status" value="1"/>
</dbReference>
<reference evidence="2" key="1">
    <citation type="journal article" date="2021" name="PeerJ">
        <title>Extensive microbial diversity within the chicken gut microbiome revealed by metagenomics and culture.</title>
        <authorList>
            <person name="Gilroy R."/>
            <person name="Ravi A."/>
            <person name="Getino M."/>
            <person name="Pursley I."/>
            <person name="Horton D.L."/>
            <person name="Alikhan N.F."/>
            <person name="Baker D."/>
            <person name="Gharbi K."/>
            <person name="Hall N."/>
            <person name="Watson M."/>
            <person name="Adriaenssens E.M."/>
            <person name="Foster-Nyarko E."/>
            <person name="Jarju S."/>
            <person name="Secka A."/>
            <person name="Antonio M."/>
            <person name="Oren A."/>
            <person name="Chaudhuri R.R."/>
            <person name="La Ragione R."/>
            <person name="Hildebrand F."/>
            <person name="Pallen M.J."/>
        </authorList>
    </citation>
    <scope>NUCLEOTIDE SEQUENCE</scope>
    <source>
        <strain evidence="2">CHK183-1962</strain>
    </source>
</reference>
<dbReference type="Proteomes" id="UP000886890">
    <property type="component" value="Unassembled WGS sequence"/>
</dbReference>
<organism evidence="2 3">
    <name type="scientific">Candidatus Fusicatenibacter merdavium</name>
    <dbReference type="NCBI Taxonomy" id="2838600"/>
    <lineage>
        <taxon>Bacteria</taxon>
        <taxon>Bacillati</taxon>
        <taxon>Bacillota</taxon>
        <taxon>Clostridia</taxon>
        <taxon>Lachnospirales</taxon>
        <taxon>Lachnospiraceae</taxon>
        <taxon>Fusicatenibacter</taxon>
    </lineage>
</organism>
<dbReference type="GO" id="GO:0140359">
    <property type="term" value="F:ABC-type transporter activity"/>
    <property type="evidence" value="ECO:0007669"/>
    <property type="project" value="InterPro"/>
</dbReference>
<feature type="transmembrane region" description="Helical" evidence="1">
    <location>
        <begin position="180"/>
        <end position="199"/>
    </location>
</feature>
<dbReference type="PANTHER" id="PTHR43471:SF12">
    <property type="entry name" value="HYPOTHETICAL MEMBRANE PROTEIN, CONSERVED"/>
    <property type="match status" value="1"/>
</dbReference>
<protein>
    <submittedName>
        <fullName evidence="2">ABC transporter permease subunit</fullName>
    </submittedName>
</protein>
<keyword evidence="1" id="KW-0472">Membrane</keyword>
<accession>A0A9D1XC55</accession>
<feature type="transmembrane region" description="Helical" evidence="1">
    <location>
        <begin position="211"/>
        <end position="231"/>
    </location>
</feature>
<feature type="transmembrane region" description="Helical" evidence="1">
    <location>
        <begin position="61"/>
        <end position="86"/>
    </location>
</feature>
<keyword evidence="1" id="KW-1133">Transmembrane helix</keyword>
<dbReference type="EMBL" id="DXEK01000068">
    <property type="protein sequence ID" value="HIX76788.1"/>
    <property type="molecule type" value="Genomic_DNA"/>
</dbReference>
<keyword evidence="1" id="KW-0812">Transmembrane</keyword>
<evidence type="ECO:0000256" key="1">
    <source>
        <dbReference type="SAM" id="Phobius"/>
    </source>
</evidence>
<evidence type="ECO:0000313" key="2">
    <source>
        <dbReference type="EMBL" id="HIX76788.1"/>
    </source>
</evidence>
<proteinExistence type="predicted"/>
<feature type="transmembrane region" description="Helical" evidence="1">
    <location>
        <begin position="20"/>
        <end position="40"/>
    </location>
</feature>
<evidence type="ECO:0000313" key="3">
    <source>
        <dbReference type="Proteomes" id="UP000886890"/>
    </source>
</evidence>